<evidence type="ECO:0000256" key="7">
    <source>
        <dbReference type="ARBA" id="ARBA00022833"/>
    </source>
</evidence>
<protein>
    <recommendedName>
        <fullName evidence="10">E3 ubiquitin-protein ligase</fullName>
        <ecNumber evidence="10">2.3.2.27</ecNumber>
    </recommendedName>
</protein>
<sequence length="2135" mass="237487">MATLATPDDLTAVRHLLQKTPTDCLCVNLIPRLMSKLRQLSRAGSADKTPAVPVDEVATYLDAILLARADRLLHDGTCVDRATPFQHPERPLPFVSRDALFDRVRPRESTRGLCGYLFQRHDLAFNCRTCGADDTCVLCVQCFQHGNHDGHDVLFHRTSPGGVCDCGDSEAWAPEGFCVRHGQPAGDAAAHLNSTDAELLPVEVVHVADALFTAIVGFFVEMAKQSMQVFNAEFVDEQGRQVLDRLWLEIQERGVSLEDGQLMERQFHVRIANDDVHSDEDLVQSLSRKRILRANDLVRRIDANGSEIVARNLVLRDALTLMQALQREGWHVCVVRDDFVHDENVLLRVAQWVRTVCSLSTQLHALFCEKLFAVDGQDEEPLQVMFLSHPYFRKDIVLELFKLYLKLQGDKDSKLQFSVVFYKVYSRLMLMYFSGIGTRKESLFQYGVQIFTTPSIVHHLASVGLLDMLLESIHTALEMVQAPSLPPPQHQCASRALDCDHPLLEFKRYHYLFEHLAYVLGIPAMSSALLLRRDLLEKLLRMLGRIQGLDPQVRIQNGCAHVTYESQSWITAFDFHAGVSNIITLMSNGLRNHEAATTQTHTKDRERMVLNVLEGILHQLDPAGTAATQLQLFVPPCGRLMGLDSSFAEIPKYDVSTQPVSFHNPLHSLLSRFLIESLYHSPPPSSGTATSCDASWGVLLERLMVNVIQRSGAKDEKQLLGVEEKKTVLAYSILEYPLRSLVLCAQISCDLWVRNGQKMKRQLTSYTCPPWCSKLRDLDLFIVQVIATVVGFPKLLTIFFERFGLSEWLLSWSDATATDKSLDTSTLEPFASNSEDEKQVSMLEAALLQLIWIATEVPPPLDEIEQRDTVLRREVIHQLSQHPCRLSELLDQTAFVVSTPSGGISAVHKEQHVTRLERILDEVADQQVKRSVNVAASGDDRDDEGRIGDGATGPIVYNLKKAYYTEYDPSFYHISRPCHERAQFARQEALFKTWKVADPPIPLVAQIPPPHSSLGALHHIVLEKGLLGVLRLIFLDANAHAAGYCDGAGRTIGTKRTNATVVVRAIHIINLVVLVLERGTGSTSQLQQHGAVLSDSERRQTLALLRSGPDAFQEVDTTPREQKRVKRQPASFDDCDVHMTNEGDQSDLGRVNDLSIVALLVSLSKDMVKHDFETAKSTISAIYWILHKLATLDYTIRAYVEVTIRSGLKQHDDLVTKNGLSKAELKVSNQQRAIAAMVARQNAFAQSCAFSNADDEDQADDNAGRSDSSSNCGLVEDSFHHDGPRRTFVYRPPPPPDCIICSQKQKNAPIMYIGHAQMSQVDAHAREDLLGRVEAVVTGGNQDDASNSTAASNAAFSPPQVHLSICGHAVHLHCWQKYFDSVRAQSQATFDHSRTNIAFDAQSGEFLCPLCQALSSMLVPWLPISSPLALAEQQRDRDAMERVFRSSQDTSCILSWLLHGLSSRLETLATKDAIERDDEGGERTRMPQEEDICAMKCFALSVLETMSRFQPEMADLASAVDGLKEGFRSTGPQLTHLIWCALASTIANTQLSCISSAMCSLEPLVSAPTNGHGDAVRRSNCAHRTSGSTGSAVEVSSFSSLSFSNILNPAVPCLKDRVAVSLPEALDIHLDQRTPKDDNKLNVILRSLRHVPLLFAKHGRGFYQSMCFPIAQNFRCALSLEQWLEALPDGPPLQLGQPILGQDLLYLGVAICSSMLTAKADILLTIRSLCILRMAQVLIQLAQSEAEDENDSLKEQVEAERGGTAAADELSSEQQDERQRGLELLMRRLAQEAGMDIAVTTTGGCEEGDSVVVHKGPAPRGRQLELLFESSCLTFMQQVTLLCRALFRGEQDPDASWSANFSSSLRLSTKYNDMCQQIGLPHITQLLADEALVEYLLRAARELRVRPTSAAVPEELQLHYRHHGHADPIIADLKRLSSSEMMEGTFEREALILRSNVAKMPGLPLRLKPDIHLGKNWFYAAHIRLVKLASLYTDLHSEMLDKSKCKQTGRRMESPSICLVCGQVLCAGMECCRRSSDGMGACTRHAIACGAGVGLFFLMRSTSVLLVFGSRSSFFGSPYLDMFGEEDIGLRRGRPLHLNAARMEALQALYVNHQLANEVTRNRRTSDQYIRNNYY</sequence>
<feature type="region of interest" description="Disordered" evidence="11">
    <location>
        <begin position="1749"/>
        <end position="1777"/>
    </location>
</feature>
<evidence type="ECO:0000259" key="12">
    <source>
        <dbReference type="PROSITE" id="PS51157"/>
    </source>
</evidence>
<dbReference type="GO" id="GO:0061630">
    <property type="term" value="F:ubiquitin protein ligase activity"/>
    <property type="evidence" value="ECO:0007669"/>
    <property type="project" value="UniProtKB-UniRule"/>
</dbReference>
<dbReference type="Proteomes" id="UP001162031">
    <property type="component" value="Unassembled WGS sequence"/>
</dbReference>
<comment type="caution">
    <text evidence="13">The sequence shown here is derived from an EMBL/GenBank/DDBJ whole genome shotgun (WGS) entry which is preliminary data.</text>
</comment>
<evidence type="ECO:0000313" key="14">
    <source>
        <dbReference type="Proteomes" id="UP001162031"/>
    </source>
</evidence>
<comment type="function">
    <text evidence="10">Ubiquitin ligase protein which is a component of the N-end rule pathway. Recognizes and binds to proteins bearing specific N-terminal residues that are destabilizing according to the N-end rule, leading to their ubiquitination and subsequent degradation.</text>
</comment>
<dbReference type="FunFam" id="2.10.110.30:FF:000002">
    <property type="entry name" value="Putative e3 ubiquitin-protein ligase ubr3"/>
    <property type="match status" value="1"/>
</dbReference>
<feature type="region of interest" description="Disordered" evidence="11">
    <location>
        <begin position="1254"/>
        <end position="1288"/>
    </location>
</feature>
<dbReference type="InterPro" id="IPR003126">
    <property type="entry name" value="Znf_UBR"/>
</dbReference>
<feature type="zinc finger region" description="UBR-type" evidence="9">
    <location>
        <begin position="112"/>
        <end position="183"/>
    </location>
</feature>
<evidence type="ECO:0000256" key="8">
    <source>
        <dbReference type="ARBA" id="ARBA00046341"/>
    </source>
</evidence>
<dbReference type="GO" id="GO:0000151">
    <property type="term" value="C:ubiquitin ligase complex"/>
    <property type="evidence" value="ECO:0007669"/>
    <property type="project" value="TreeGrafter"/>
</dbReference>
<keyword evidence="14" id="KW-1185">Reference proteome</keyword>
<dbReference type="GO" id="GO:0071596">
    <property type="term" value="P:ubiquitin-dependent protein catabolic process via the N-end rule pathway"/>
    <property type="evidence" value="ECO:0007669"/>
    <property type="project" value="UniProtKB-UniRule"/>
</dbReference>
<dbReference type="EC" id="2.3.2.27" evidence="10"/>
<dbReference type="InterPro" id="IPR044046">
    <property type="entry name" value="E3_ligase_UBR-like_C"/>
</dbReference>
<reference evidence="13" key="1">
    <citation type="submission" date="2022-12" db="EMBL/GenBank/DDBJ databases">
        <authorList>
            <person name="Webb A."/>
        </authorList>
    </citation>
    <scope>NUCLEOTIDE SEQUENCE</scope>
    <source>
        <strain evidence="13">Hp1</strain>
    </source>
</reference>
<feature type="region of interest" description="Disordered" evidence="11">
    <location>
        <begin position="1118"/>
        <end position="1137"/>
    </location>
</feature>
<dbReference type="SMART" id="SM00396">
    <property type="entry name" value="ZnF_UBR1"/>
    <property type="match status" value="1"/>
</dbReference>
<gene>
    <name evidence="13" type="ORF">HBR001_LOCUS7318</name>
</gene>
<keyword evidence="6 10" id="KW-0833">Ubl conjugation pathway</keyword>
<evidence type="ECO:0000256" key="6">
    <source>
        <dbReference type="ARBA" id="ARBA00022786"/>
    </source>
</evidence>
<dbReference type="Pfam" id="PF02207">
    <property type="entry name" value="zf-UBR"/>
    <property type="match status" value="1"/>
</dbReference>
<accession>A0AAV0URN4</accession>
<comment type="similarity">
    <text evidence="8 10">Belongs to the E3 ubiquitin-protein ligase UBR1-like family.</text>
</comment>
<evidence type="ECO:0000256" key="1">
    <source>
        <dbReference type="ARBA" id="ARBA00000900"/>
    </source>
</evidence>
<dbReference type="InterPro" id="IPR039164">
    <property type="entry name" value="UBR1-like"/>
</dbReference>
<evidence type="ECO:0000256" key="5">
    <source>
        <dbReference type="ARBA" id="ARBA00022771"/>
    </source>
</evidence>
<evidence type="ECO:0000256" key="4">
    <source>
        <dbReference type="ARBA" id="ARBA00022723"/>
    </source>
</evidence>
<evidence type="ECO:0000256" key="2">
    <source>
        <dbReference type="ARBA" id="ARBA00004906"/>
    </source>
</evidence>
<dbReference type="CDD" id="cd19673">
    <property type="entry name" value="UBR-box_UBR3"/>
    <property type="match status" value="1"/>
</dbReference>
<keyword evidence="3 10" id="KW-0808">Transferase</keyword>
<dbReference type="PANTHER" id="PTHR21497:SF24">
    <property type="entry name" value="E3 UBIQUITIN-PROTEIN LIGASE UBR1"/>
    <property type="match status" value="1"/>
</dbReference>
<dbReference type="GO" id="GO:0016567">
    <property type="term" value="P:protein ubiquitination"/>
    <property type="evidence" value="ECO:0007669"/>
    <property type="project" value="UniProtKB-UniRule"/>
</dbReference>
<evidence type="ECO:0000256" key="3">
    <source>
        <dbReference type="ARBA" id="ARBA00022679"/>
    </source>
</evidence>
<dbReference type="EMBL" id="CANTFL010001352">
    <property type="protein sequence ID" value="CAI5737931.1"/>
    <property type="molecule type" value="Genomic_DNA"/>
</dbReference>
<keyword evidence="5 10" id="KW-0863">Zinc-finger</keyword>
<proteinExistence type="inferred from homology"/>
<dbReference type="PANTHER" id="PTHR21497">
    <property type="entry name" value="UBIQUITIN LIGASE E3 ALPHA-RELATED"/>
    <property type="match status" value="1"/>
</dbReference>
<name>A0AAV0URN4_HYABA</name>
<keyword evidence="7 10" id="KW-0862">Zinc</keyword>
<evidence type="ECO:0000313" key="13">
    <source>
        <dbReference type="EMBL" id="CAI5737931.1"/>
    </source>
</evidence>
<comment type="catalytic activity">
    <reaction evidence="1 10">
        <text>S-ubiquitinyl-[E2 ubiquitin-conjugating enzyme]-L-cysteine + [acceptor protein]-L-lysine = [E2 ubiquitin-conjugating enzyme]-L-cysteine + N(6)-ubiquitinyl-[acceptor protein]-L-lysine.</text>
        <dbReference type="EC" id="2.3.2.27"/>
    </reaction>
</comment>
<evidence type="ECO:0000256" key="11">
    <source>
        <dbReference type="SAM" id="MobiDB-lite"/>
    </source>
</evidence>
<dbReference type="GO" id="GO:0005737">
    <property type="term" value="C:cytoplasm"/>
    <property type="evidence" value="ECO:0007669"/>
    <property type="project" value="TreeGrafter"/>
</dbReference>
<evidence type="ECO:0000256" key="10">
    <source>
        <dbReference type="RuleBase" id="RU366018"/>
    </source>
</evidence>
<dbReference type="GO" id="GO:0008270">
    <property type="term" value="F:zinc ion binding"/>
    <property type="evidence" value="ECO:0007669"/>
    <property type="project" value="UniProtKB-UniRule"/>
</dbReference>
<feature type="domain" description="UBR-type" evidence="12">
    <location>
        <begin position="112"/>
        <end position="183"/>
    </location>
</feature>
<evidence type="ECO:0000256" key="9">
    <source>
        <dbReference type="PROSITE-ProRule" id="PRU00508"/>
    </source>
</evidence>
<keyword evidence="4 10" id="KW-0479">Metal-binding</keyword>
<comment type="pathway">
    <text evidence="2 10">Protein modification; protein ubiquitination.</text>
</comment>
<organism evidence="13 14">
    <name type="scientific">Hyaloperonospora brassicae</name>
    <name type="common">Brassica downy mildew</name>
    <name type="synonym">Peronospora brassicae</name>
    <dbReference type="NCBI Taxonomy" id="162125"/>
    <lineage>
        <taxon>Eukaryota</taxon>
        <taxon>Sar</taxon>
        <taxon>Stramenopiles</taxon>
        <taxon>Oomycota</taxon>
        <taxon>Peronosporomycetes</taxon>
        <taxon>Peronosporales</taxon>
        <taxon>Peronosporaceae</taxon>
        <taxon>Hyaloperonospora</taxon>
    </lineage>
</organism>
<dbReference type="Pfam" id="PF18995">
    <property type="entry name" value="PRT6_C"/>
    <property type="match status" value="1"/>
</dbReference>
<dbReference type="Gene3D" id="2.10.110.30">
    <property type="match status" value="1"/>
</dbReference>
<dbReference type="PROSITE" id="PS51157">
    <property type="entry name" value="ZF_UBR"/>
    <property type="match status" value="1"/>
</dbReference>
<feature type="compositionally biased region" description="Basic and acidic residues" evidence="11">
    <location>
        <begin position="1751"/>
        <end position="1761"/>
    </location>
</feature>